<dbReference type="EMBL" id="GDJX01025360">
    <property type="protein sequence ID" value="JAT42576.1"/>
    <property type="molecule type" value="Transcribed_RNA"/>
</dbReference>
<sequence>REREREMDRVLSVEEIPSHVWASASTSSHSGAGSPERKLMNRSPSEWAFQRFLQEAVPGNSSPSTVSTAAGPPPPVSPGAAAAAGRANAKSSSASPGRCQRKGGGDNEVAEVKVPPPPPPSNVPRPSDGRPASIPVDSENYREYLKQQLNLALAAAAVSRSRASATKTQESTSFSDPSSYTSDASQMGNHPVVNGSVSRSQENKSTEPNGICALPAMQSKSGQARPTTSYSSRELSDDEELEEETEMTENMVPGDAKRVRRMLSNRESARRSRKRKQAHMSELEAQVSQLRVENSSLLKHFTEINQKFNDAAVNNRILKADVETLRAKVKMAEDSVKRVTGWKPVHQNMPDICVLVQSPGSPDRASDAAVPRQDSPNHFLDMQSHDQSINPGLHGIAQNGTQVDNVHGTAAAGKMGQFASVRRVASLECLQKRIRGDPCPCWDAETSGSIKQNPA</sequence>
<evidence type="ECO:0000313" key="8">
    <source>
        <dbReference type="EMBL" id="JAT42576.1"/>
    </source>
</evidence>
<keyword evidence="3" id="KW-0238">DNA-binding</keyword>
<feature type="compositionally biased region" description="Basic and acidic residues" evidence="6">
    <location>
        <begin position="1"/>
        <end position="12"/>
    </location>
</feature>
<dbReference type="GO" id="GO:0005634">
    <property type="term" value="C:nucleus"/>
    <property type="evidence" value="ECO:0007669"/>
    <property type="project" value="UniProtKB-SubCell"/>
</dbReference>
<dbReference type="GO" id="GO:0003677">
    <property type="term" value="F:DNA binding"/>
    <property type="evidence" value="ECO:0007669"/>
    <property type="project" value="UniProtKB-KW"/>
</dbReference>
<dbReference type="Pfam" id="PF12498">
    <property type="entry name" value="bZIP_C"/>
    <property type="match status" value="1"/>
</dbReference>
<dbReference type="PROSITE" id="PS50217">
    <property type="entry name" value="BZIP"/>
    <property type="match status" value="1"/>
</dbReference>
<dbReference type="SMART" id="SM00338">
    <property type="entry name" value="BRLZ"/>
    <property type="match status" value="1"/>
</dbReference>
<evidence type="ECO:0000256" key="3">
    <source>
        <dbReference type="ARBA" id="ARBA00023125"/>
    </source>
</evidence>
<dbReference type="SUPFAM" id="SSF57959">
    <property type="entry name" value="Leucine zipper domain"/>
    <property type="match status" value="1"/>
</dbReference>
<dbReference type="GO" id="GO:0003700">
    <property type="term" value="F:DNA-binding transcription factor activity"/>
    <property type="evidence" value="ECO:0007669"/>
    <property type="project" value="InterPro"/>
</dbReference>
<feature type="domain" description="BZIP" evidence="7">
    <location>
        <begin position="255"/>
        <end position="309"/>
    </location>
</feature>
<dbReference type="Gene3D" id="1.20.5.170">
    <property type="match status" value="1"/>
</dbReference>
<feature type="compositionally biased region" description="Low complexity" evidence="6">
    <location>
        <begin position="155"/>
        <end position="185"/>
    </location>
</feature>
<feature type="region of interest" description="Disordered" evidence="6">
    <location>
        <begin position="1"/>
        <end position="139"/>
    </location>
</feature>
<keyword evidence="4" id="KW-0804">Transcription</keyword>
<dbReference type="InterPro" id="IPR004827">
    <property type="entry name" value="bZIP"/>
</dbReference>
<dbReference type="Pfam" id="PF00170">
    <property type="entry name" value="bZIP_1"/>
    <property type="match status" value="1"/>
</dbReference>
<feature type="compositionally biased region" description="Low complexity" evidence="6">
    <location>
        <begin position="78"/>
        <end position="95"/>
    </location>
</feature>
<organism evidence="8">
    <name type="scientific">Anthurium amnicola</name>
    <dbReference type="NCBI Taxonomy" id="1678845"/>
    <lineage>
        <taxon>Eukaryota</taxon>
        <taxon>Viridiplantae</taxon>
        <taxon>Streptophyta</taxon>
        <taxon>Embryophyta</taxon>
        <taxon>Tracheophyta</taxon>
        <taxon>Spermatophyta</taxon>
        <taxon>Magnoliopsida</taxon>
        <taxon>Liliopsida</taxon>
        <taxon>Araceae</taxon>
        <taxon>Pothoideae</taxon>
        <taxon>Potheae</taxon>
        <taxon>Anthurium</taxon>
    </lineage>
</organism>
<gene>
    <name evidence="8" type="primary">CPRF2_0</name>
    <name evidence="8" type="ORF">g.46135</name>
</gene>
<dbReference type="InterPro" id="IPR045314">
    <property type="entry name" value="bZIP_plant_GBF1"/>
</dbReference>
<evidence type="ECO:0000256" key="2">
    <source>
        <dbReference type="ARBA" id="ARBA00023015"/>
    </source>
</evidence>
<evidence type="ECO:0000259" key="7">
    <source>
        <dbReference type="PROSITE" id="PS50217"/>
    </source>
</evidence>
<feature type="compositionally biased region" description="Low complexity" evidence="6">
    <location>
        <begin position="61"/>
        <end position="70"/>
    </location>
</feature>
<feature type="non-terminal residue" evidence="8">
    <location>
        <position position="1"/>
    </location>
</feature>
<dbReference type="PANTHER" id="PTHR46408:SF10">
    <property type="entry name" value="BASIC LEUCINE ZIPPER 63"/>
    <property type="match status" value="1"/>
</dbReference>
<dbReference type="InterPro" id="IPR020983">
    <property type="entry name" value="Basic_leucine-zipper_C"/>
</dbReference>
<evidence type="ECO:0000256" key="6">
    <source>
        <dbReference type="SAM" id="MobiDB-lite"/>
    </source>
</evidence>
<evidence type="ECO:0000256" key="1">
    <source>
        <dbReference type="ARBA" id="ARBA00004123"/>
    </source>
</evidence>
<accession>A0A1D1XJP2</accession>
<feature type="compositionally biased region" description="Low complexity" evidence="6">
    <location>
        <begin position="18"/>
        <end position="34"/>
    </location>
</feature>
<dbReference type="FunFam" id="1.20.5.170:FF:000020">
    <property type="entry name" value="BZIP transcription factor"/>
    <property type="match status" value="1"/>
</dbReference>
<dbReference type="CDD" id="cd14702">
    <property type="entry name" value="bZIP_plant_GBF1"/>
    <property type="match status" value="1"/>
</dbReference>
<dbReference type="InterPro" id="IPR046347">
    <property type="entry name" value="bZIP_sf"/>
</dbReference>
<protein>
    <submittedName>
        <fullName evidence="8">Light-inducible protein CPRF2</fullName>
    </submittedName>
</protein>
<name>A0A1D1XJP2_9ARAE</name>
<proteinExistence type="predicted"/>
<feature type="compositionally biased region" description="Pro residues" evidence="6">
    <location>
        <begin position="114"/>
        <end position="123"/>
    </location>
</feature>
<dbReference type="PANTHER" id="PTHR46408">
    <property type="entry name" value="BASIC LEUCINE ZIPPER 63"/>
    <property type="match status" value="1"/>
</dbReference>
<keyword evidence="5" id="KW-0539">Nucleus</keyword>
<evidence type="ECO:0000256" key="5">
    <source>
        <dbReference type="ARBA" id="ARBA00023242"/>
    </source>
</evidence>
<dbReference type="PROSITE" id="PS00036">
    <property type="entry name" value="BZIP_BASIC"/>
    <property type="match status" value="1"/>
</dbReference>
<keyword evidence="2" id="KW-0805">Transcription regulation</keyword>
<feature type="compositionally biased region" description="Acidic residues" evidence="6">
    <location>
        <begin position="236"/>
        <end position="247"/>
    </location>
</feature>
<feature type="region of interest" description="Disordered" evidence="6">
    <location>
        <begin position="155"/>
        <end position="250"/>
    </location>
</feature>
<evidence type="ECO:0000256" key="4">
    <source>
        <dbReference type="ARBA" id="ARBA00023163"/>
    </source>
</evidence>
<comment type="subcellular location">
    <subcellularLocation>
        <location evidence="1">Nucleus</location>
    </subcellularLocation>
</comment>
<feature type="region of interest" description="Disordered" evidence="6">
    <location>
        <begin position="263"/>
        <end position="282"/>
    </location>
</feature>
<reference evidence="8" key="1">
    <citation type="submission" date="2015-07" db="EMBL/GenBank/DDBJ databases">
        <title>Transcriptome Assembly of Anthurium amnicola.</title>
        <authorList>
            <person name="Suzuki J."/>
        </authorList>
    </citation>
    <scope>NUCLEOTIDE SEQUENCE</scope>
</reference>
<dbReference type="AlphaFoldDB" id="A0A1D1XJP2"/>
<feature type="compositionally biased region" description="Polar residues" evidence="6">
    <location>
        <begin position="218"/>
        <end position="233"/>
    </location>
</feature>